<keyword evidence="1" id="KW-0472">Membrane</keyword>
<feature type="transmembrane region" description="Helical" evidence="1">
    <location>
        <begin position="24"/>
        <end position="42"/>
    </location>
</feature>
<keyword evidence="1" id="KW-1133">Transmembrane helix</keyword>
<dbReference type="OrthoDB" id="9848979at2"/>
<keyword evidence="3" id="KW-1185">Reference proteome</keyword>
<evidence type="ECO:0000256" key="1">
    <source>
        <dbReference type="SAM" id="Phobius"/>
    </source>
</evidence>
<comment type="caution">
    <text evidence="2">The sequence shown here is derived from an EMBL/GenBank/DDBJ whole genome shotgun (WGS) entry which is preliminary data.</text>
</comment>
<dbReference type="RefSeq" id="WP_126694695.1">
    <property type="nucleotide sequence ID" value="NZ_RXOF01000012.1"/>
</dbReference>
<name>A0A431TZ91_9BACT</name>
<reference evidence="2 3" key="1">
    <citation type="submission" date="2018-12" db="EMBL/GenBank/DDBJ databases">
        <title>Hymenobacter gummosus sp. nov., isolated from a spring.</title>
        <authorList>
            <person name="Nie L."/>
        </authorList>
    </citation>
    <scope>NUCLEOTIDE SEQUENCE [LARGE SCALE GENOMIC DNA]</scope>
    <source>
        <strain evidence="2 3">KCTC 52166</strain>
    </source>
</reference>
<gene>
    <name evidence="2" type="ORF">EJV47_18625</name>
</gene>
<accession>A0A431TZ91</accession>
<protein>
    <submittedName>
        <fullName evidence="2">Uncharacterized protein</fullName>
    </submittedName>
</protein>
<evidence type="ECO:0000313" key="3">
    <source>
        <dbReference type="Proteomes" id="UP000282184"/>
    </source>
</evidence>
<evidence type="ECO:0000313" key="2">
    <source>
        <dbReference type="EMBL" id="RTQ47442.1"/>
    </source>
</evidence>
<dbReference type="Proteomes" id="UP000282184">
    <property type="component" value="Unassembled WGS sequence"/>
</dbReference>
<dbReference type="EMBL" id="RXOF01000012">
    <property type="protein sequence ID" value="RTQ47442.1"/>
    <property type="molecule type" value="Genomic_DNA"/>
</dbReference>
<sequence>MSTVHFEAPLLQDAVRRVWWRQTWFRALLCLGGLGLVLAVWGLLGPTAATLFVIGLCWAGSRLLAGTGPQEAGQLLLGPERLKIVGRAEPWGRNLGPHSRLTLKYGGYRGLHRGRVRFDGTTNYLQLDAEPPLRFLLRDEQALQQLRAALQGWYEQGVPVREYCFNDRTFLLNPDMSYEEIQAFKLRYGVSLYQ</sequence>
<dbReference type="AlphaFoldDB" id="A0A431TZ91"/>
<proteinExistence type="predicted"/>
<organism evidence="2 3">
    <name type="scientific">Hymenobacter gummosus</name>
    <dbReference type="NCBI Taxonomy" id="1776032"/>
    <lineage>
        <taxon>Bacteria</taxon>
        <taxon>Pseudomonadati</taxon>
        <taxon>Bacteroidota</taxon>
        <taxon>Cytophagia</taxon>
        <taxon>Cytophagales</taxon>
        <taxon>Hymenobacteraceae</taxon>
        <taxon>Hymenobacter</taxon>
    </lineage>
</organism>
<keyword evidence="1" id="KW-0812">Transmembrane</keyword>